<dbReference type="Proteomes" id="UP000887580">
    <property type="component" value="Unplaced"/>
</dbReference>
<organism evidence="1 2">
    <name type="scientific">Panagrolaimus sp. PS1159</name>
    <dbReference type="NCBI Taxonomy" id="55785"/>
    <lineage>
        <taxon>Eukaryota</taxon>
        <taxon>Metazoa</taxon>
        <taxon>Ecdysozoa</taxon>
        <taxon>Nematoda</taxon>
        <taxon>Chromadorea</taxon>
        <taxon>Rhabditida</taxon>
        <taxon>Tylenchina</taxon>
        <taxon>Panagrolaimomorpha</taxon>
        <taxon>Panagrolaimoidea</taxon>
        <taxon>Panagrolaimidae</taxon>
        <taxon>Panagrolaimus</taxon>
    </lineage>
</organism>
<name>A0AC35FBC7_9BILA</name>
<sequence>MDSLPNNQINDDENNQLKNGSKKNKNNKNVRTFDFSKFPRRRIALLFLYLGWDYNGLVTQEHTSNTIEQEILDTMVRTKLIENKEAAKWSRCGRTDKGVSGFRQVGSVTVRSTDISGVGIFWPENAAEESLRIKSTNELRYDNILNNELPDTIRVIAWAPADIEFNARFDCISRSYVYIFPRAKLNIENMKLALNDMIGSHDFRNFCRIDMNKSRIDTSYVREIFEANISALDEQAPSSPYQMFQLKFRGSGFLWHQIRCIVSVVYDIGRGVEDVTLISKLLDINSYPAKPQYTMARDLPLCFFDASYENNLFDWKSHIDSDVIQRLFTSLETKWCELETKAALVKTMMNELRGYGAVDDRFEGIHRHISGTHPIKSKAHIPILKRPTCDSLETKISKFAKKRKLDDSVE</sequence>
<evidence type="ECO:0000313" key="1">
    <source>
        <dbReference type="Proteomes" id="UP000887580"/>
    </source>
</evidence>
<reference evidence="2" key="1">
    <citation type="submission" date="2022-11" db="UniProtKB">
        <authorList>
            <consortium name="WormBaseParasite"/>
        </authorList>
    </citation>
    <scope>IDENTIFICATION</scope>
</reference>
<protein>
    <submittedName>
        <fullName evidence="2">tRNA pseudouridine synthase</fullName>
    </submittedName>
</protein>
<accession>A0AC35FBC7</accession>
<evidence type="ECO:0000313" key="2">
    <source>
        <dbReference type="WBParaSite" id="PS1159_v2.g15828.t1"/>
    </source>
</evidence>
<proteinExistence type="predicted"/>
<dbReference type="WBParaSite" id="PS1159_v2.g15828.t1">
    <property type="protein sequence ID" value="PS1159_v2.g15828.t1"/>
    <property type="gene ID" value="PS1159_v2.g15828"/>
</dbReference>